<proteinExistence type="predicted"/>
<dbReference type="AlphaFoldDB" id="A0A239D5P7"/>
<dbReference type="Pfam" id="PF12663">
    <property type="entry name" value="DUF3788"/>
    <property type="match status" value="1"/>
</dbReference>
<name>A0A239D5P7_9FIRM</name>
<protein>
    <recommendedName>
        <fullName evidence="3">DUF3788 domain-containing protein</fullName>
    </recommendedName>
</protein>
<evidence type="ECO:0000313" key="1">
    <source>
        <dbReference type="EMBL" id="SNS27579.1"/>
    </source>
</evidence>
<keyword evidence="2" id="KW-1185">Reference proteome</keyword>
<dbReference type="InterPro" id="IPR024265">
    <property type="entry name" value="DUF3788"/>
</dbReference>
<evidence type="ECO:0000313" key="2">
    <source>
        <dbReference type="Proteomes" id="UP000198304"/>
    </source>
</evidence>
<accession>A0A239D5P7</accession>
<dbReference type="Proteomes" id="UP000198304">
    <property type="component" value="Unassembled WGS sequence"/>
</dbReference>
<evidence type="ECO:0008006" key="3">
    <source>
        <dbReference type="Google" id="ProtNLM"/>
    </source>
</evidence>
<dbReference type="OrthoDB" id="9090890at2"/>
<sequence length="148" mass="17009">MIVRDLILDGLHTPTYDEICQYISKPARILWQDINSFIQQEYKASPKIAYSKCSGKPGWNVKYKKSNKSLCTLYPEKEGFVVLLVITLELLPVIEAMEKEFETDVLEVIRSAKPFNGTLWLMIPVNKASSLENIKQLLLIKHDIVCHK</sequence>
<gene>
    <name evidence="1" type="ORF">SAMN05446037_10079</name>
</gene>
<dbReference type="RefSeq" id="WP_089282527.1">
    <property type="nucleotide sequence ID" value="NZ_FZOJ01000007.1"/>
</dbReference>
<dbReference type="EMBL" id="FZOJ01000007">
    <property type="protein sequence ID" value="SNS27579.1"/>
    <property type="molecule type" value="Genomic_DNA"/>
</dbReference>
<reference evidence="1 2" key="1">
    <citation type="submission" date="2017-06" db="EMBL/GenBank/DDBJ databases">
        <authorList>
            <person name="Kim H.J."/>
            <person name="Triplett B.A."/>
        </authorList>
    </citation>
    <scope>NUCLEOTIDE SEQUENCE [LARGE SCALE GENOMIC DNA]</scope>
    <source>
        <strain evidence="1 2">SCA</strain>
    </source>
</reference>
<organism evidence="1 2">
    <name type="scientific">Anaerovirgula multivorans</name>
    <dbReference type="NCBI Taxonomy" id="312168"/>
    <lineage>
        <taxon>Bacteria</taxon>
        <taxon>Bacillati</taxon>
        <taxon>Bacillota</taxon>
        <taxon>Clostridia</taxon>
        <taxon>Peptostreptococcales</taxon>
        <taxon>Natronincolaceae</taxon>
        <taxon>Anaerovirgula</taxon>
    </lineage>
</organism>